<comment type="similarity">
    <text evidence="1">Belongs to the peptidase C40 family.</text>
</comment>
<keyword evidence="7" id="KW-1185">Reference proteome</keyword>
<dbReference type="InterPro" id="IPR041382">
    <property type="entry name" value="SH3_16"/>
</dbReference>
<evidence type="ECO:0000313" key="7">
    <source>
        <dbReference type="Proteomes" id="UP000190166"/>
    </source>
</evidence>
<keyword evidence="3" id="KW-0378">Hydrolase</keyword>
<feature type="domain" description="NlpC/P60" evidence="5">
    <location>
        <begin position="129"/>
        <end position="257"/>
    </location>
</feature>
<dbReference type="EMBL" id="FUZZ01000001">
    <property type="protein sequence ID" value="SKC97097.1"/>
    <property type="molecule type" value="Genomic_DNA"/>
</dbReference>
<keyword evidence="2" id="KW-0645">Protease</keyword>
<dbReference type="STRING" id="393003.SAMN05660461_0840"/>
<dbReference type="GO" id="GO:0006508">
    <property type="term" value="P:proteolysis"/>
    <property type="evidence" value="ECO:0007669"/>
    <property type="project" value="UniProtKB-KW"/>
</dbReference>
<dbReference type="InterPro" id="IPR038765">
    <property type="entry name" value="Papain-like_cys_pep_sf"/>
</dbReference>
<keyword evidence="4" id="KW-0788">Thiol protease</keyword>
<organism evidence="6 7">
    <name type="scientific">Chitinophaga ginsengisegetis</name>
    <dbReference type="NCBI Taxonomy" id="393003"/>
    <lineage>
        <taxon>Bacteria</taxon>
        <taxon>Pseudomonadati</taxon>
        <taxon>Bacteroidota</taxon>
        <taxon>Chitinophagia</taxon>
        <taxon>Chitinophagales</taxon>
        <taxon>Chitinophagaceae</taxon>
        <taxon>Chitinophaga</taxon>
    </lineage>
</organism>
<dbReference type="Proteomes" id="UP000190166">
    <property type="component" value="Unassembled WGS sequence"/>
</dbReference>
<evidence type="ECO:0000259" key="5">
    <source>
        <dbReference type="PROSITE" id="PS51935"/>
    </source>
</evidence>
<dbReference type="InterPro" id="IPR051202">
    <property type="entry name" value="Peptidase_C40"/>
</dbReference>
<proteinExistence type="inferred from homology"/>
<dbReference type="PANTHER" id="PTHR47053">
    <property type="entry name" value="MUREIN DD-ENDOPEPTIDASE MEPH-RELATED"/>
    <property type="match status" value="1"/>
</dbReference>
<dbReference type="AlphaFoldDB" id="A0A1T5N9D1"/>
<evidence type="ECO:0000313" key="6">
    <source>
        <dbReference type="EMBL" id="SKC97097.1"/>
    </source>
</evidence>
<accession>A0A1T5N9D1</accession>
<dbReference type="Gene3D" id="3.90.1720.10">
    <property type="entry name" value="endopeptidase domain like (from Nostoc punctiforme)"/>
    <property type="match status" value="1"/>
</dbReference>
<dbReference type="PROSITE" id="PS51935">
    <property type="entry name" value="NLPC_P60"/>
    <property type="match status" value="1"/>
</dbReference>
<name>A0A1T5N9D1_9BACT</name>
<dbReference type="PANTHER" id="PTHR47053:SF1">
    <property type="entry name" value="MUREIN DD-ENDOPEPTIDASE MEPH-RELATED"/>
    <property type="match status" value="1"/>
</dbReference>
<dbReference type="Pfam" id="PF00877">
    <property type="entry name" value="NLPC_P60"/>
    <property type="match status" value="1"/>
</dbReference>
<reference evidence="6 7" key="1">
    <citation type="submission" date="2017-02" db="EMBL/GenBank/DDBJ databases">
        <authorList>
            <person name="Peterson S.W."/>
        </authorList>
    </citation>
    <scope>NUCLEOTIDE SEQUENCE [LARGE SCALE GENOMIC DNA]</scope>
    <source>
        <strain evidence="6 7">DSM 18108</strain>
    </source>
</reference>
<dbReference type="InterPro" id="IPR000064">
    <property type="entry name" value="NLP_P60_dom"/>
</dbReference>
<dbReference type="Pfam" id="PF18348">
    <property type="entry name" value="SH3_16"/>
    <property type="match status" value="1"/>
</dbReference>
<dbReference type="Gene3D" id="2.30.30.40">
    <property type="entry name" value="SH3 Domains"/>
    <property type="match status" value="1"/>
</dbReference>
<sequence length="257" mass="28428">MPYAIVIVPVAPLRSTASHKSEMISQLLWGAGVEITETAPDGWVKVKNQYDGYTGWATTAHLEIIDEPLYLAPAKYYFPGWVNRVTMNGQPMLVPFGCLVKSDSDISTQWGTIAVKFEDKPLSLTHPAPVDITALKSAATQFLNTGYLWGGSSVFGVDCSGFTQNVFKLSGIPLLRDAYQQATQGHIVDFLQEARLGDLAFFDNEEGRITHVGILLNDHEIIHSSGKVRIDPIDNEGIINADTGLRTHHLRIIKRYF</sequence>
<evidence type="ECO:0000256" key="1">
    <source>
        <dbReference type="ARBA" id="ARBA00007074"/>
    </source>
</evidence>
<protein>
    <submittedName>
        <fullName evidence="6">SH3 domain-containing protein</fullName>
    </submittedName>
</protein>
<gene>
    <name evidence="6" type="ORF">SAMN05660461_0840</name>
</gene>
<evidence type="ECO:0000256" key="4">
    <source>
        <dbReference type="ARBA" id="ARBA00022807"/>
    </source>
</evidence>
<dbReference type="RefSeq" id="WP_079468147.1">
    <property type="nucleotide sequence ID" value="NZ_FUZZ01000001.1"/>
</dbReference>
<dbReference type="GO" id="GO:0008234">
    <property type="term" value="F:cysteine-type peptidase activity"/>
    <property type="evidence" value="ECO:0007669"/>
    <property type="project" value="UniProtKB-KW"/>
</dbReference>
<dbReference type="SUPFAM" id="SSF54001">
    <property type="entry name" value="Cysteine proteinases"/>
    <property type="match status" value="1"/>
</dbReference>
<evidence type="ECO:0000256" key="2">
    <source>
        <dbReference type="ARBA" id="ARBA00022670"/>
    </source>
</evidence>
<evidence type="ECO:0000256" key="3">
    <source>
        <dbReference type="ARBA" id="ARBA00022801"/>
    </source>
</evidence>